<accession>A0A7Y2JX83</accession>
<sequence length="49" mass="5526">MNQLKTHDLAQELANDIRKLPANARKRNASVLLIEQLRRKYPCGAGGRP</sequence>
<dbReference type="Gene3D" id="1.10.890.40">
    <property type="match status" value="1"/>
</dbReference>
<evidence type="ECO:0000313" key="2">
    <source>
        <dbReference type="Proteomes" id="UP000533905"/>
    </source>
</evidence>
<proteinExistence type="predicted"/>
<dbReference type="Proteomes" id="UP000533905">
    <property type="component" value="Unassembled WGS sequence"/>
</dbReference>
<dbReference type="EMBL" id="JABAIV010000001">
    <property type="protein sequence ID" value="NNG22358.1"/>
    <property type="molecule type" value="Genomic_DNA"/>
</dbReference>
<dbReference type="AlphaFoldDB" id="A0A7Y2JX83"/>
<comment type="caution">
    <text evidence="1">The sequence shown here is derived from an EMBL/GenBank/DDBJ whole genome shotgun (WGS) entry which is preliminary data.</text>
</comment>
<name>A0A7Y2JX83_9BURK</name>
<reference evidence="1 2" key="1">
    <citation type="submission" date="2020-04" db="EMBL/GenBank/DDBJ databases">
        <title>Massilia sp. nov., a cold adapted bacteria isolated from Arctic soil.</title>
        <authorList>
            <person name="Son J."/>
            <person name="Ka J.-O."/>
        </authorList>
    </citation>
    <scope>NUCLEOTIDE SEQUENCE [LARGE SCALE GENOMIC DNA]</scope>
    <source>
        <strain evidence="1 2">ML15P13</strain>
    </source>
</reference>
<organism evidence="1 2">
    <name type="scientific">Telluria aromaticivorans</name>
    <dbReference type="NCBI Taxonomy" id="2725995"/>
    <lineage>
        <taxon>Bacteria</taxon>
        <taxon>Pseudomonadati</taxon>
        <taxon>Pseudomonadota</taxon>
        <taxon>Betaproteobacteria</taxon>
        <taxon>Burkholderiales</taxon>
        <taxon>Oxalobacteraceae</taxon>
        <taxon>Telluria group</taxon>
        <taxon>Telluria</taxon>
    </lineage>
</organism>
<evidence type="ECO:0000313" key="1">
    <source>
        <dbReference type="EMBL" id="NNG22358.1"/>
    </source>
</evidence>
<gene>
    <name evidence="1" type="ORF">HGB41_05005</name>
</gene>
<protein>
    <submittedName>
        <fullName evidence="1">Uncharacterized protein</fullName>
    </submittedName>
</protein>
<keyword evidence="2" id="KW-1185">Reference proteome</keyword>